<dbReference type="PROSITE" id="PS50102">
    <property type="entry name" value="RRM"/>
    <property type="match status" value="1"/>
</dbReference>
<dbReference type="Proteomes" id="UP000094801">
    <property type="component" value="Unassembled WGS sequence"/>
</dbReference>
<protein>
    <recommendedName>
        <fullName evidence="4">RRM domain-containing protein</fullName>
    </recommendedName>
</protein>
<dbReference type="InterPro" id="IPR000504">
    <property type="entry name" value="RRM_dom"/>
</dbReference>
<dbReference type="GO" id="GO:0005737">
    <property type="term" value="C:cytoplasm"/>
    <property type="evidence" value="ECO:0007669"/>
    <property type="project" value="TreeGrafter"/>
</dbReference>
<dbReference type="GO" id="GO:0008143">
    <property type="term" value="F:poly(A) binding"/>
    <property type="evidence" value="ECO:0007669"/>
    <property type="project" value="TreeGrafter"/>
</dbReference>
<keyword evidence="6" id="KW-1185">Reference proteome</keyword>
<dbReference type="Pfam" id="PF00076">
    <property type="entry name" value="RRM_1"/>
    <property type="match status" value="1"/>
</dbReference>
<dbReference type="SMART" id="SM00360">
    <property type="entry name" value="RRM"/>
    <property type="match status" value="1"/>
</dbReference>
<dbReference type="Gene3D" id="3.30.70.330">
    <property type="match status" value="1"/>
</dbReference>
<dbReference type="EMBL" id="KV453870">
    <property type="protein sequence ID" value="ODV82982.1"/>
    <property type="molecule type" value="Genomic_DNA"/>
</dbReference>
<gene>
    <name evidence="5" type="ORF">CANARDRAFT_30448</name>
</gene>
<organism evidence="5 6">
    <name type="scientific">[Candida] arabinofermentans NRRL YB-2248</name>
    <dbReference type="NCBI Taxonomy" id="983967"/>
    <lineage>
        <taxon>Eukaryota</taxon>
        <taxon>Fungi</taxon>
        <taxon>Dikarya</taxon>
        <taxon>Ascomycota</taxon>
        <taxon>Saccharomycotina</taxon>
        <taxon>Pichiomycetes</taxon>
        <taxon>Pichiales</taxon>
        <taxon>Pichiaceae</taxon>
        <taxon>Ogataea</taxon>
        <taxon>Ogataea/Candida clade</taxon>
    </lineage>
</organism>
<proteinExistence type="predicted"/>
<dbReference type="OrthoDB" id="4726at2759"/>
<dbReference type="CDD" id="cd12306">
    <property type="entry name" value="RRM_II_PABPs"/>
    <property type="match status" value="1"/>
</dbReference>
<feature type="domain" description="RRM" evidence="4">
    <location>
        <begin position="69"/>
        <end position="148"/>
    </location>
</feature>
<accession>A0A1E4SU78</accession>
<evidence type="ECO:0000313" key="5">
    <source>
        <dbReference type="EMBL" id="ODV82982.1"/>
    </source>
</evidence>
<evidence type="ECO:0000256" key="1">
    <source>
        <dbReference type="ARBA" id="ARBA00022884"/>
    </source>
</evidence>
<reference evidence="6" key="1">
    <citation type="submission" date="2016-04" db="EMBL/GenBank/DDBJ databases">
        <title>Comparative genomics of biotechnologically important yeasts.</title>
        <authorList>
            <consortium name="DOE Joint Genome Institute"/>
            <person name="Riley R."/>
            <person name="Haridas S."/>
            <person name="Wolfe K.H."/>
            <person name="Lopes M.R."/>
            <person name="Hittinger C.T."/>
            <person name="Goker M."/>
            <person name="Salamov A."/>
            <person name="Wisecaver J."/>
            <person name="Long T.M."/>
            <person name="Aerts A.L."/>
            <person name="Barry K."/>
            <person name="Choi C."/>
            <person name="Clum A."/>
            <person name="Coughlan A.Y."/>
            <person name="Deshpande S."/>
            <person name="Douglass A.P."/>
            <person name="Hanson S.J."/>
            <person name="Klenk H.-P."/>
            <person name="Labutti K."/>
            <person name="Lapidus A."/>
            <person name="Lindquist E."/>
            <person name="Lipzen A."/>
            <person name="Meier-Kolthoff J.P."/>
            <person name="Ohm R.A."/>
            <person name="Otillar R.P."/>
            <person name="Pangilinan J."/>
            <person name="Peng Y."/>
            <person name="Rokas A."/>
            <person name="Rosa C.A."/>
            <person name="Scheuner C."/>
            <person name="Sibirny A.A."/>
            <person name="Slot J.C."/>
            <person name="Stielow J.B."/>
            <person name="Sun H."/>
            <person name="Kurtzman C.P."/>
            <person name="Blackwell M."/>
            <person name="Grigoriev I.V."/>
            <person name="Jeffries T.W."/>
        </authorList>
    </citation>
    <scope>NUCLEOTIDE SEQUENCE [LARGE SCALE GENOMIC DNA]</scope>
    <source>
        <strain evidence="6">NRRL YB-2248</strain>
    </source>
</reference>
<evidence type="ECO:0000259" key="4">
    <source>
        <dbReference type="PROSITE" id="PS50102"/>
    </source>
</evidence>
<name>A0A1E4SU78_9ASCO</name>
<keyword evidence="1 2" id="KW-0694">RNA-binding</keyword>
<feature type="region of interest" description="Disordered" evidence="3">
    <location>
        <begin position="148"/>
        <end position="190"/>
    </location>
</feature>
<sequence>MSESIDTKSSEDVEIDLLKAKMAEMEQEATKLREMQQQIKDDTNTTSTTSTGTPSSHLDISEREDIDSRSIYVGQVEYSTTPEELQLHFQDIGGIINRITIVTDKFTGNPKGFAYIEFQDPKLVELAIEKFNNSDFKGRQLKISAKRTNLPGFGNNRGGRGGRGGRARGRGAFRGIRGGRARGRGGFRPY</sequence>
<feature type="compositionally biased region" description="Low complexity" evidence="3">
    <location>
        <begin position="44"/>
        <end position="56"/>
    </location>
</feature>
<dbReference type="InterPro" id="IPR012677">
    <property type="entry name" value="Nucleotide-bd_a/b_plait_sf"/>
</dbReference>
<evidence type="ECO:0000313" key="6">
    <source>
        <dbReference type="Proteomes" id="UP000094801"/>
    </source>
</evidence>
<dbReference type="STRING" id="983967.A0A1E4SU78"/>
<dbReference type="SUPFAM" id="SSF54928">
    <property type="entry name" value="RNA-binding domain, RBD"/>
    <property type="match status" value="1"/>
</dbReference>
<evidence type="ECO:0000256" key="3">
    <source>
        <dbReference type="SAM" id="MobiDB-lite"/>
    </source>
</evidence>
<feature type="region of interest" description="Disordered" evidence="3">
    <location>
        <begin position="28"/>
        <end position="64"/>
    </location>
</feature>
<feature type="compositionally biased region" description="Basic and acidic residues" evidence="3">
    <location>
        <begin position="28"/>
        <end position="43"/>
    </location>
</feature>
<dbReference type="PANTHER" id="PTHR23236:SF12">
    <property type="entry name" value="EUKARYOTIC INITIATION FACTOR 4B-RELATED"/>
    <property type="match status" value="1"/>
</dbReference>
<feature type="compositionally biased region" description="Basic residues" evidence="3">
    <location>
        <begin position="163"/>
        <end position="190"/>
    </location>
</feature>
<dbReference type="InterPro" id="IPR035979">
    <property type="entry name" value="RBD_domain_sf"/>
</dbReference>
<dbReference type="PANTHER" id="PTHR23236">
    <property type="entry name" value="EUKARYOTIC TRANSLATION INITIATION FACTOR 4B/4H"/>
    <property type="match status" value="1"/>
</dbReference>
<evidence type="ECO:0000256" key="2">
    <source>
        <dbReference type="PROSITE-ProRule" id="PRU00176"/>
    </source>
</evidence>
<dbReference type="AlphaFoldDB" id="A0A1E4SU78"/>